<name>A0AAE1DJ22_9GAST</name>
<dbReference type="EMBL" id="JAWDGP010003624">
    <property type="protein sequence ID" value="KAK3772456.1"/>
    <property type="molecule type" value="Genomic_DNA"/>
</dbReference>
<reference evidence="1" key="1">
    <citation type="journal article" date="2023" name="G3 (Bethesda)">
        <title>A reference genome for the long-term kleptoplast-retaining sea slug Elysia crispata morphotype clarki.</title>
        <authorList>
            <person name="Eastman K.E."/>
            <person name="Pendleton A.L."/>
            <person name="Shaikh M.A."/>
            <person name="Suttiyut T."/>
            <person name="Ogas R."/>
            <person name="Tomko P."/>
            <person name="Gavelis G."/>
            <person name="Widhalm J.R."/>
            <person name="Wisecaver J.H."/>
        </authorList>
    </citation>
    <scope>NUCLEOTIDE SEQUENCE</scope>
    <source>
        <strain evidence="1">ECLA1</strain>
    </source>
</reference>
<sequence>MLDTQLEAHPSTAALWICSAPSGCVEATPAPNRYIYRVLCQGRNQVDSQDTCGFYTAHTGDTVDVLRCKRVIVLSEAFLDVHTDMRGKKSERSSPVCTIRIDLVSREKWWRSTDTVQTKQSKEVQRSRVRVFLVACGCV</sequence>
<evidence type="ECO:0000313" key="1">
    <source>
        <dbReference type="EMBL" id="KAK3772456.1"/>
    </source>
</evidence>
<evidence type="ECO:0000313" key="2">
    <source>
        <dbReference type="Proteomes" id="UP001283361"/>
    </source>
</evidence>
<proteinExistence type="predicted"/>
<organism evidence="1 2">
    <name type="scientific">Elysia crispata</name>
    <name type="common">lettuce slug</name>
    <dbReference type="NCBI Taxonomy" id="231223"/>
    <lineage>
        <taxon>Eukaryota</taxon>
        <taxon>Metazoa</taxon>
        <taxon>Spiralia</taxon>
        <taxon>Lophotrochozoa</taxon>
        <taxon>Mollusca</taxon>
        <taxon>Gastropoda</taxon>
        <taxon>Heterobranchia</taxon>
        <taxon>Euthyneura</taxon>
        <taxon>Panpulmonata</taxon>
        <taxon>Sacoglossa</taxon>
        <taxon>Placobranchoidea</taxon>
        <taxon>Plakobranchidae</taxon>
        <taxon>Elysia</taxon>
    </lineage>
</organism>
<comment type="caution">
    <text evidence="1">The sequence shown here is derived from an EMBL/GenBank/DDBJ whole genome shotgun (WGS) entry which is preliminary data.</text>
</comment>
<keyword evidence="2" id="KW-1185">Reference proteome</keyword>
<dbReference type="AlphaFoldDB" id="A0AAE1DJ22"/>
<gene>
    <name evidence="1" type="ORF">RRG08_031475</name>
</gene>
<dbReference type="Proteomes" id="UP001283361">
    <property type="component" value="Unassembled WGS sequence"/>
</dbReference>
<accession>A0AAE1DJ22</accession>
<protein>
    <submittedName>
        <fullName evidence="1">Uncharacterized protein</fullName>
    </submittedName>
</protein>